<name>A0A0V1DGP8_TRIBR</name>
<sequence>MEQKYCLFRHNSMRLMLNVISDLYLINCQKYLNRKTKTVDDGNGFLSSTRQNLPVSIQGTVVYGDHARSVGLACLSFVSKGAFINYIAELKLNTLQNDQPVPTFV</sequence>
<protein>
    <submittedName>
        <fullName evidence="1">Uncharacterized protein</fullName>
    </submittedName>
</protein>
<keyword evidence="2" id="KW-1185">Reference proteome</keyword>
<evidence type="ECO:0000313" key="1">
    <source>
        <dbReference type="EMBL" id="KRY60634.1"/>
    </source>
</evidence>
<organism evidence="1 2">
    <name type="scientific">Trichinella britovi</name>
    <name type="common">Parasitic roundworm</name>
    <dbReference type="NCBI Taxonomy" id="45882"/>
    <lineage>
        <taxon>Eukaryota</taxon>
        <taxon>Metazoa</taxon>
        <taxon>Ecdysozoa</taxon>
        <taxon>Nematoda</taxon>
        <taxon>Enoplea</taxon>
        <taxon>Dorylaimia</taxon>
        <taxon>Trichinellida</taxon>
        <taxon>Trichinellidae</taxon>
        <taxon>Trichinella</taxon>
    </lineage>
</organism>
<accession>A0A0V1DGP8</accession>
<dbReference type="EMBL" id="JYDI01000005">
    <property type="protein sequence ID" value="KRY60634.1"/>
    <property type="molecule type" value="Genomic_DNA"/>
</dbReference>
<evidence type="ECO:0000313" key="2">
    <source>
        <dbReference type="Proteomes" id="UP000054653"/>
    </source>
</evidence>
<dbReference type="AlphaFoldDB" id="A0A0V1DGP8"/>
<gene>
    <name evidence="1" type="ORF">T03_9660</name>
</gene>
<comment type="caution">
    <text evidence="1">The sequence shown here is derived from an EMBL/GenBank/DDBJ whole genome shotgun (WGS) entry which is preliminary data.</text>
</comment>
<dbReference type="Proteomes" id="UP000054653">
    <property type="component" value="Unassembled WGS sequence"/>
</dbReference>
<proteinExistence type="predicted"/>
<reference evidence="1 2" key="1">
    <citation type="submission" date="2015-01" db="EMBL/GenBank/DDBJ databases">
        <title>Evolution of Trichinella species and genotypes.</title>
        <authorList>
            <person name="Korhonen P.K."/>
            <person name="Edoardo P."/>
            <person name="Giuseppe L.R."/>
            <person name="Gasser R.B."/>
        </authorList>
    </citation>
    <scope>NUCLEOTIDE SEQUENCE [LARGE SCALE GENOMIC DNA]</scope>
    <source>
        <strain evidence="1">ISS120</strain>
    </source>
</reference>